<reference evidence="2" key="1">
    <citation type="submission" date="2024-09" db="EMBL/GenBank/DDBJ databases">
        <authorList>
            <person name="Sun Q."/>
        </authorList>
    </citation>
    <scope>NUCLEOTIDE SEQUENCE [LARGE SCALE GENOMIC DNA]</scope>
    <source>
        <strain evidence="2">JCM 31273</strain>
    </source>
</reference>
<sequence>MSGSLLGDLWQTGKFAVGYYRGDKRTLISRGIDEISPLLLLLVAALTVGHYYGFVPAADVLRVLGITALIGAVDLALILDFSILLDLLIGDIFGFAGLRNLLTGLAVFGLGGPVVNYFKAIRNQ</sequence>
<organism evidence="2 3">
    <name type="scientific">Halobaculum roseum</name>
    <dbReference type="NCBI Taxonomy" id="2175149"/>
    <lineage>
        <taxon>Archaea</taxon>
        <taxon>Methanobacteriati</taxon>
        <taxon>Methanobacteriota</taxon>
        <taxon>Stenosarchaea group</taxon>
        <taxon>Halobacteria</taxon>
        <taxon>Halobacteriales</taxon>
        <taxon>Haloferacaceae</taxon>
        <taxon>Halobaculum</taxon>
    </lineage>
</organism>
<protein>
    <submittedName>
        <fullName evidence="2">Uncharacterized protein</fullName>
    </submittedName>
</protein>
<evidence type="ECO:0000256" key="1">
    <source>
        <dbReference type="SAM" id="Phobius"/>
    </source>
</evidence>
<keyword evidence="1" id="KW-0812">Transmembrane</keyword>
<evidence type="ECO:0000313" key="3">
    <source>
        <dbReference type="Proteomes" id="UP001589595"/>
    </source>
</evidence>
<keyword evidence="1" id="KW-1133">Transmembrane helix</keyword>
<name>A0ABD5MNZ1_9EURY</name>
<dbReference type="RefSeq" id="WP_222921406.1">
    <property type="nucleotide sequence ID" value="NZ_CP082286.1"/>
</dbReference>
<keyword evidence="3" id="KW-1185">Reference proteome</keyword>
<keyword evidence="1" id="KW-0472">Membrane</keyword>
<feature type="transmembrane region" description="Helical" evidence="1">
    <location>
        <begin position="35"/>
        <end position="54"/>
    </location>
</feature>
<dbReference type="EMBL" id="JBHMAJ010000010">
    <property type="protein sequence ID" value="MFB9825556.1"/>
    <property type="molecule type" value="Genomic_DNA"/>
</dbReference>
<feature type="transmembrane region" description="Helical" evidence="1">
    <location>
        <begin position="101"/>
        <end position="118"/>
    </location>
</feature>
<dbReference type="Proteomes" id="UP001589595">
    <property type="component" value="Unassembled WGS sequence"/>
</dbReference>
<dbReference type="AlphaFoldDB" id="A0ABD5MNZ1"/>
<dbReference type="GeneID" id="67211532"/>
<comment type="caution">
    <text evidence="2">The sequence shown here is derived from an EMBL/GenBank/DDBJ whole genome shotgun (WGS) entry which is preliminary data.</text>
</comment>
<evidence type="ECO:0000313" key="2">
    <source>
        <dbReference type="EMBL" id="MFB9825556.1"/>
    </source>
</evidence>
<feature type="transmembrane region" description="Helical" evidence="1">
    <location>
        <begin position="66"/>
        <end position="89"/>
    </location>
</feature>
<accession>A0ABD5MNZ1</accession>
<gene>
    <name evidence="2" type="ORF">ACFFOL_15400</name>
</gene>
<proteinExistence type="predicted"/>